<dbReference type="GO" id="GO:0005507">
    <property type="term" value="F:copper ion binding"/>
    <property type="evidence" value="ECO:0007669"/>
    <property type="project" value="InterPro"/>
</dbReference>
<feature type="domain" description="Blue (type 1) copper" evidence="5">
    <location>
        <begin position="35"/>
        <end position="106"/>
    </location>
</feature>
<dbReference type="InterPro" id="IPR052721">
    <property type="entry name" value="ET_Amicyanin"/>
</dbReference>
<dbReference type="SUPFAM" id="SSF49503">
    <property type="entry name" value="Cupredoxins"/>
    <property type="match status" value="1"/>
</dbReference>
<dbReference type="STRING" id="1178825.SAMN05216261_0039"/>
<dbReference type="GO" id="GO:0009055">
    <property type="term" value="F:electron transfer activity"/>
    <property type="evidence" value="ECO:0007669"/>
    <property type="project" value="InterPro"/>
</dbReference>
<dbReference type="Pfam" id="PF18962">
    <property type="entry name" value="Por_Secre_tail"/>
    <property type="match status" value="1"/>
</dbReference>
<gene>
    <name evidence="7" type="ORF">SAMN05216261_0039</name>
</gene>
<evidence type="ECO:0000259" key="5">
    <source>
        <dbReference type="Pfam" id="PF00127"/>
    </source>
</evidence>
<dbReference type="Pfam" id="PF00127">
    <property type="entry name" value="Copper-bind"/>
    <property type="match status" value="1"/>
</dbReference>
<dbReference type="RefSeq" id="WP_019387122.1">
    <property type="nucleotide sequence ID" value="NZ_ALIH01000004.1"/>
</dbReference>
<dbReference type="OrthoDB" id="849076at2"/>
<name>A0A1M5ZXX5_9FLAO</name>
<feature type="domain" description="Secretion system C-terminal sorting" evidence="6">
    <location>
        <begin position="121"/>
        <end position="189"/>
    </location>
</feature>
<protein>
    <submittedName>
        <fullName evidence="7">Por secretion system C-terminal sorting domain-containing protein</fullName>
    </submittedName>
</protein>
<dbReference type="AlphaFoldDB" id="A0A1M5ZXX5"/>
<accession>A0A1M5ZXX5</accession>
<dbReference type="InterPro" id="IPR026444">
    <property type="entry name" value="Secre_tail"/>
</dbReference>
<feature type="signal peptide" evidence="4">
    <location>
        <begin position="1"/>
        <end position="20"/>
    </location>
</feature>
<evidence type="ECO:0000256" key="3">
    <source>
        <dbReference type="ARBA" id="ARBA00023008"/>
    </source>
</evidence>
<evidence type="ECO:0000256" key="1">
    <source>
        <dbReference type="ARBA" id="ARBA00022723"/>
    </source>
</evidence>
<keyword evidence="1" id="KW-0479">Metal-binding</keyword>
<reference evidence="7 8" key="1">
    <citation type="submission" date="2016-11" db="EMBL/GenBank/DDBJ databases">
        <authorList>
            <person name="Jaros S."/>
            <person name="Januszkiewicz K."/>
            <person name="Wedrychowicz H."/>
        </authorList>
    </citation>
    <scope>NUCLEOTIDE SEQUENCE [LARGE SCALE GENOMIC DNA]</scope>
    <source>
        <strain evidence="7 8">CGMCC 1.12213</strain>
    </source>
</reference>
<organism evidence="7 8">
    <name type="scientific">Algibacter luteus</name>
    <dbReference type="NCBI Taxonomy" id="1178825"/>
    <lineage>
        <taxon>Bacteria</taxon>
        <taxon>Pseudomonadati</taxon>
        <taxon>Bacteroidota</taxon>
        <taxon>Flavobacteriia</taxon>
        <taxon>Flavobacteriales</taxon>
        <taxon>Flavobacteriaceae</taxon>
        <taxon>Algibacter</taxon>
    </lineage>
</organism>
<dbReference type="InterPro" id="IPR008972">
    <property type="entry name" value="Cupredoxin"/>
</dbReference>
<evidence type="ECO:0000259" key="6">
    <source>
        <dbReference type="Pfam" id="PF18962"/>
    </source>
</evidence>
<evidence type="ECO:0000256" key="2">
    <source>
        <dbReference type="ARBA" id="ARBA00022729"/>
    </source>
</evidence>
<dbReference type="Proteomes" id="UP000184396">
    <property type="component" value="Unassembled WGS sequence"/>
</dbReference>
<feature type="chain" id="PRO_5009915546" evidence="4">
    <location>
        <begin position="21"/>
        <end position="191"/>
    </location>
</feature>
<dbReference type="EMBL" id="FQYK01000001">
    <property type="protein sequence ID" value="SHI29090.1"/>
    <property type="molecule type" value="Genomic_DNA"/>
</dbReference>
<dbReference type="PANTHER" id="PTHR36507">
    <property type="entry name" value="BLL1555 PROTEIN"/>
    <property type="match status" value="1"/>
</dbReference>
<evidence type="ECO:0000313" key="7">
    <source>
        <dbReference type="EMBL" id="SHI29090.1"/>
    </source>
</evidence>
<evidence type="ECO:0000256" key="4">
    <source>
        <dbReference type="SAM" id="SignalP"/>
    </source>
</evidence>
<sequence length="191" mass="21100">MKIKLLTLFFLGITSLSAQTTHNLNWQIGIGTNVDLTIEVGDTVIWNWTDNAPHTVTSLPGSAESFNSGSITGNGSTYSRVFNIVGSNPYECSFHPFSMAGTITVQNTLSVNDFFKNGFSISPNPVKTVINLKMPLNVKIDEVKIYNLLGKEVYFNSILEKQINISKLSNGIYLVKISSEGKTKTKRFIKI</sequence>
<proteinExistence type="predicted"/>
<keyword evidence="2 4" id="KW-0732">Signal</keyword>
<dbReference type="Gene3D" id="2.60.40.420">
    <property type="entry name" value="Cupredoxins - blue copper proteins"/>
    <property type="match status" value="1"/>
</dbReference>
<evidence type="ECO:0000313" key="8">
    <source>
        <dbReference type="Proteomes" id="UP000184396"/>
    </source>
</evidence>
<keyword evidence="8" id="KW-1185">Reference proteome</keyword>
<dbReference type="NCBIfam" id="TIGR04183">
    <property type="entry name" value="Por_Secre_tail"/>
    <property type="match status" value="1"/>
</dbReference>
<keyword evidence="3" id="KW-0186">Copper</keyword>
<dbReference type="PANTHER" id="PTHR36507:SF1">
    <property type="entry name" value="BLL1555 PROTEIN"/>
    <property type="match status" value="1"/>
</dbReference>
<dbReference type="InterPro" id="IPR000923">
    <property type="entry name" value="BlueCu_1"/>
</dbReference>
<dbReference type="eggNOG" id="COG3794">
    <property type="taxonomic scope" value="Bacteria"/>
</dbReference>